<dbReference type="Pfam" id="PF16064">
    <property type="entry name" value="DUF4806"/>
    <property type="match status" value="1"/>
</dbReference>
<name>A0A0A1WGM9_ZEUCU</name>
<organism evidence="2">
    <name type="scientific">Zeugodacus cucurbitae</name>
    <name type="common">Melon fruit fly</name>
    <name type="synonym">Bactrocera cucurbitae</name>
    <dbReference type="NCBI Taxonomy" id="28588"/>
    <lineage>
        <taxon>Eukaryota</taxon>
        <taxon>Metazoa</taxon>
        <taxon>Ecdysozoa</taxon>
        <taxon>Arthropoda</taxon>
        <taxon>Hexapoda</taxon>
        <taxon>Insecta</taxon>
        <taxon>Pterygota</taxon>
        <taxon>Neoptera</taxon>
        <taxon>Endopterygota</taxon>
        <taxon>Diptera</taxon>
        <taxon>Brachycera</taxon>
        <taxon>Muscomorpha</taxon>
        <taxon>Tephritoidea</taxon>
        <taxon>Tephritidae</taxon>
        <taxon>Zeugodacus</taxon>
        <taxon>Zeugodacus</taxon>
    </lineage>
</organism>
<feature type="domain" description="DUF4806" evidence="1">
    <location>
        <begin position="147"/>
        <end position="218"/>
    </location>
</feature>
<reference evidence="2" key="2">
    <citation type="journal article" date="2015" name="Gigascience">
        <title>Reconstructing a comprehensive transcriptome assembly of a white-pupal translocated strain of the pest fruit fly Bactrocera cucurbitae.</title>
        <authorList>
            <person name="Sim S.B."/>
            <person name="Calla B."/>
            <person name="Hall B."/>
            <person name="DeRego T."/>
            <person name="Geib S.M."/>
        </authorList>
    </citation>
    <scope>NUCLEOTIDE SEQUENCE</scope>
</reference>
<dbReference type="EMBL" id="GBXI01016496">
    <property type="protein sequence ID" value="JAC97795.1"/>
    <property type="molecule type" value="Transcribed_RNA"/>
</dbReference>
<gene>
    <name evidence="2" type="primary">RER_31870_0</name>
    <name evidence="2" type="ORF">g.35874</name>
</gene>
<proteinExistence type="predicted"/>
<accession>A0A0A1WGM9</accession>
<dbReference type="AlphaFoldDB" id="A0A0A1WGM9"/>
<evidence type="ECO:0000259" key="1">
    <source>
        <dbReference type="Pfam" id="PF16064"/>
    </source>
</evidence>
<protein>
    <submittedName>
        <fullName evidence="2">UPF0176 protein RER_31870</fullName>
    </submittedName>
</protein>
<dbReference type="InterPro" id="IPR032071">
    <property type="entry name" value="DUF4806"/>
</dbReference>
<evidence type="ECO:0000313" key="2">
    <source>
        <dbReference type="EMBL" id="JAC97795.1"/>
    </source>
</evidence>
<sequence>MNKKTFSNLLSKEKSKFEASVAKFRKLNETVQEVSNEAFDMYDLGNSDHIPNVSRVSSSTSGGQAEIIQKLDAIETRQKVILKFLRSVDGRLTGIEKSIKDNIPDKAEVQAQSKLLRECHVIVSKTQRSLSRITGDLEDEEYTELSAELPMTSEVDVRFIEEKLLKKESTEAMMRIMLNAKGFKGNVDGVLRMLFSDELMSHYNLEGRINKKPLLKLKSVGLIFDIFADMDKNAICEDLRRYVVLSHNRLKQKRYKLKAGLE</sequence>
<reference evidence="2" key="1">
    <citation type="submission" date="2014-11" db="EMBL/GenBank/DDBJ databases">
        <authorList>
            <person name="Geib S."/>
        </authorList>
    </citation>
    <scope>NUCLEOTIDE SEQUENCE</scope>
</reference>